<evidence type="ECO:0000256" key="1">
    <source>
        <dbReference type="SAM" id="Phobius"/>
    </source>
</evidence>
<dbReference type="PROSITE" id="PS50887">
    <property type="entry name" value="GGDEF"/>
    <property type="match status" value="1"/>
</dbReference>
<keyword evidence="2" id="KW-0732">Signal</keyword>
<dbReference type="InterPro" id="IPR001633">
    <property type="entry name" value="EAL_dom"/>
</dbReference>
<keyword evidence="1" id="KW-0472">Membrane</keyword>
<dbReference type="SUPFAM" id="SSF141868">
    <property type="entry name" value="EAL domain-like"/>
    <property type="match status" value="1"/>
</dbReference>
<dbReference type="NCBIfam" id="TIGR00254">
    <property type="entry name" value="GGDEF"/>
    <property type="match status" value="1"/>
</dbReference>
<dbReference type="CDD" id="cd00130">
    <property type="entry name" value="PAS"/>
    <property type="match status" value="1"/>
</dbReference>
<evidence type="ECO:0000313" key="7">
    <source>
        <dbReference type="Proteomes" id="UP000694660"/>
    </source>
</evidence>
<dbReference type="PANTHER" id="PTHR44757">
    <property type="entry name" value="DIGUANYLATE CYCLASE DGCP"/>
    <property type="match status" value="1"/>
</dbReference>
<dbReference type="FunFam" id="3.30.70.270:FF:000001">
    <property type="entry name" value="Diguanylate cyclase domain protein"/>
    <property type="match status" value="1"/>
</dbReference>
<dbReference type="SMART" id="SM00052">
    <property type="entry name" value="EAL"/>
    <property type="match status" value="1"/>
</dbReference>
<feature type="signal peptide" evidence="2">
    <location>
        <begin position="1"/>
        <end position="21"/>
    </location>
</feature>
<proteinExistence type="predicted"/>
<keyword evidence="1" id="KW-0812">Transmembrane</keyword>
<feature type="domain" description="PAC" evidence="3">
    <location>
        <begin position="455"/>
        <end position="508"/>
    </location>
</feature>
<feature type="domain" description="EAL" evidence="4">
    <location>
        <begin position="682"/>
        <end position="935"/>
    </location>
</feature>
<sequence length="935" mass="103456">MIRCCLFLLACLALPAYPAQAAPLDADSATPRVLGIFFGQRDPPYEILLERGLREGFDGHDKAPRIALDTVYLDMQPGYDPARARLIAQTLKLKYGDSPPFDLLILSGATSVRFQQEVGRWLGRGPVVQVEGIFVDQPIPTDGNGRITLRNARAIAETARDALAILPDSQALWVIGGSARDDAAVMAAARTQLVPLAQHIDVRFIEVGALDALLSDVRHAPDNTLLLYLRVSRDGAGRPVMPVDVAARIGREANAPMFCIYEIMLLRSDCVGGNVSAGPHTGMAVATTARRLLAGDAPLPAVQMLPTRPRYNWPQLERWQVARSTLPAHAELIDYTPSLYERHRPQVLGGILILAVLALALLGMLWALSLYRKQRDTVSELERRWHLALESAGQGVWDLDMRSGEAFYADGWLAMLGLDQVPNDPRVRDERIHPGDRAEVAQRLQQHLGGELDHFESEHRMLRHDGHVIWVRERGQVVRRDARGQALRFIASMQDITDQHTAQDHIRHLATHDSLTGLPNRTLLTDRLENAIGRARRAGTRVAVIFLDLDHFKTINDTLGHPVGDLLLIAVAGRLMPHLRETDTICRQGGDEFVILLPDLHAPGDAAQVCEKLQRELDEPVNLDGRDLRISVSMGVALFPEDGDSADRLLQKADVALYQVKNDGRGDYRFFSPDMNRELEDQFALESQLGAALRDGRIRMWFQPQFDLSSGALVGAEALARWIETDGRMIPPDTFIPVVEKFGHVHRLGELALRSACQHAVRWAEAGGRPVPVAVNLSSVQFRRPGLTELVRTVLSDTGLPPAHLILEITESVLMEDNITARETLAGLAGLGVGLSVDDFGTGYSSLAYLKRFPVNHLKIDRAFVMDLGCDPDSDVLVRTIVQLGHNLNLQVIAEGVENEVQADRLREYGCDIGQGYLYHPAMAPEHFLQLLHRG</sequence>
<evidence type="ECO:0000259" key="5">
    <source>
        <dbReference type="PROSITE" id="PS50887"/>
    </source>
</evidence>
<dbReference type="Gene3D" id="3.30.450.20">
    <property type="entry name" value="PAS domain"/>
    <property type="match status" value="1"/>
</dbReference>
<gene>
    <name evidence="6" type="ORF">I8J34_18165</name>
</gene>
<dbReference type="PROSITE" id="PS50883">
    <property type="entry name" value="EAL"/>
    <property type="match status" value="1"/>
</dbReference>
<dbReference type="InterPro" id="IPR013655">
    <property type="entry name" value="PAS_fold_3"/>
</dbReference>
<feature type="chain" id="PRO_5036853316" evidence="2">
    <location>
        <begin position="22"/>
        <end position="935"/>
    </location>
</feature>
<dbReference type="Pfam" id="PF00563">
    <property type="entry name" value="EAL"/>
    <property type="match status" value="1"/>
</dbReference>
<feature type="domain" description="GGDEF" evidence="5">
    <location>
        <begin position="540"/>
        <end position="673"/>
    </location>
</feature>
<dbReference type="InterPro" id="IPR000160">
    <property type="entry name" value="GGDEF_dom"/>
</dbReference>
<dbReference type="PROSITE" id="PS50113">
    <property type="entry name" value="PAC"/>
    <property type="match status" value="1"/>
</dbReference>
<dbReference type="Pfam" id="PF00990">
    <property type="entry name" value="GGDEF"/>
    <property type="match status" value="1"/>
</dbReference>
<dbReference type="PANTHER" id="PTHR44757:SF2">
    <property type="entry name" value="BIOFILM ARCHITECTURE MAINTENANCE PROTEIN MBAA"/>
    <property type="match status" value="1"/>
</dbReference>
<dbReference type="SMART" id="SM00086">
    <property type="entry name" value="PAC"/>
    <property type="match status" value="1"/>
</dbReference>
<evidence type="ECO:0000256" key="2">
    <source>
        <dbReference type="SAM" id="SignalP"/>
    </source>
</evidence>
<dbReference type="Pfam" id="PF08447">
    <property type="entry name" value="PAS_3"/>
    <property type="match status" value="1"/>
</dbReference>
<evidence type="ECO:0000259" key="3">
    <source>
        <dbReference type="PROSITE" id="PS50113"/>
    </source>
</evidence>
<dbReference type="Gene3D" id="3.30.70.270">
    <property type="match status" value="1"/>
</dbReference>
<name>A0A944DB74_DENI1</name>
<keyword evidence="1" id="KW-1133">Transmembrane helix</keyword>
<evidence type="ECO:0000259" key="4">
    <source>
        <dbReference type="PROSITE" id="PS50883"/>
    </source>
</evidence>
<feature type="transmembrane region" description="Helical" evidence="1">
    <location>
        <begin position="347"/>
        <end position="368"/>
    </location>
</feature>
<dbReference type="Gene3D" id="3.20.20.450">
    <property type="entry name" value="EAL domain"/>
    <property type="match status" value="1"/>
</dbReference>
<dbReference type="InterPro" id="IPR000014">
    <property type="entry name" value="PAS"/>
</dbReference>
<dbReference type="SUPFAM" id="SSF55073">
    <property type="entry name" value="Nucleotide cyclase"/>
    <property type="match status" value="1"/>
</dbReference>
<dbReference type="InterPro" id="IPR029787">
    <property type="entry name" value="Nucleotide_cyclase"/>
</dbReference>
<dbReference type="GO" id="GO:0003824">
    <property type="term" value="F:catalytic activity"/>
    <property type="evidence" value="ECO:0007669"/>
    <property type="project" value="UniProtKB-ARBA"/>
</dbReference>
<dbReference type="CDD" id="cd01948">
    <property type="entry name" value="EAL"/>
    <property type="match status" value="1"/>
</dbReference>
<dbReference type="InterPro" id="IPR001610">
    <property type="entry name" value="PAC"/>
</dbReference>
<dbReference type="InterPro" id="IPR035965">
    <property type="entry name" value="PAS-like_dom_sf"/>
</dbReference>
<dbReference type="EMBL" id="JAEKFT010000024">
    <property type="protein sequence ID" value="MBT0963110.1"/>
    <property type="molecule type" value="Genomic_DNA"/>
</dbReference>
<keyword evidence="7" id="KW-1185">Reference proteome</keyword>
<dbReference type="RefSeq" id="WP_214363048.1">
    <property type="nucleotide sequence ID" value="NZ_JAEKFT010000024.1"/>
</dbReference>
<dbReference type="SMART" id="SM00267">
    <property type="entry name" value="GGDEF"/>
    <property type="match status" value="1"/>
</dbReference>
<accession>A0A944DB74</accession>
<dbReference type="InterPro" id="IPR052155">
    <property type="entry name" value="Biofilm_reg_signaling"/>
</dbReference>
<dbReference type="InterPro" id="IPR043128">
    <property type="entry name" value="Rev_trsase/Diguanyl_cyclase"/>
</dbReference>
<dbReference type="InterPro" id="IPR000700">
    <property type="entry name" value="PAS-assoc_C"/>
</dbReference>
<organism evidence="6 7">
    <name type="scientific">Denitromonas iodatirespirans</name>
    <dbReference type="NCBI Taxonomy" id="2795389"/>
    <lineage>
        <taxon>Bacteria</taxon>
        <taxon>Pseudomonadati</taxon>
        <taxon>Pseudomonadota</taxon>
        <taxon>Betaproteobacteria</taxon>
        <taxon>Rhodocyclales</taxon>
        <taxon>Zoogloeaceae</taxon>
        <taxon>Denitromonas</taxon>
    </lineage>
</organism>
<dbReference type="NCBIfam" id="TIGR00229">
    <property type="entry name" value="sensory_box"/>
    <property type="match status" value="1"/>
</dbReference>
<comment type="caution">
    <text evidence="6">The sequence shown here is derived from an EMBL/GenBank/DDBJ whole genome shotgun (WGS) entry which is preliminary data.</text>
</comment>
<dbReference type="AlphaFoldDB" id="A0A944DB74"/>
<dbReference type="InterPro" id="IPR035919">
    <property type="entry name" value="EAL_sf"/>
</dbReference>
<dbReference type="Proteomes" id="UP000694660">
    <property type="component" value="Unassembled WGS sequence"/>
</dbReference>
<evidence type="ECO:0000313" key="6">
    <source>
        <dbReference type="EMBL" id="MBT0963110.1"/>
    </source>
</evidence>
<protein>
    <submittedName>
        <fullName evidence="6">EAL domain-containing protein</fullName>
    </submittedName>
</protein>
<reference evidence="7" key="1">
    <citation type="journal article" date="2022" name="ISME J.">
        <title>Genetic and phylogenetic analysis of dissimilatory iodate-reducing bacteria identifies potential niches across the world's oceans.</title>
        <authorList>
            <person name="Reyes-Umana V."/>
            <person name="Henning Z."/>
            <person name="Lee K."/>
            <person name="Barnum T.P."/>
            <person name="Coates J.D."/>
        </authorList>
    </citation>
    <scope>NUCLEOTIDE SEQUENCE [LARGE SCALE GENOMIC DNA]</scope>
    <source>
        <strain evidence="7">IR12</strain>
    </source>
</reference>
<dbReference type="CDD" id="cd01949">
    <property type="entry name" value="GGDEF"/>
    <property type="match status" value="1"/>
</dbReference>
<dbReference type="SUPFAM" id="SSF55785">
    <property type="entry name" value="PYP-like sensor domain (PAS domain)"/>
    <property type="match status" value="1"/>
</dbReference>